<dbReference type="STRING" id="44316.ENSEGOP00005021595"/>
<reference evidence="3 4" key="1">
    <citation type="journal article" date="2018" name="Proc. R. Soc. B">
        <title>A non-coding region near Follistatin controls head colour polymorphism in the Gouldian finch.</title>
        <authorList>
            <person name="Toomey M.B."/>
            <person name="Marques C.I."/>
            <person name="Andrade P."/>
            <person name="Araujo P.M."/>
            <person name="Sabatino S."/>
            <person name="Gazda M.A."/>
            <person name="Afonso S."/>
            <person name="Lopes R.J."/>
            <person name="Corbo J.C."/>
            <person name="Carneiro M."/>
        </authorList>
    </citation>
    <scope>NUCLEOTIDE SEQUENCE [LARGE SCALE GENOMIC DNA]</scope>
    <source>
        <strain evidence="3">Red01</strain>
        <tissue evidence="3">Muscle</tissue>
    </source>
</reference>
<organism evidence="3 4">
    <name type="scientific">Chloebia gouldiae</name>
    <name type="common">Gouldian finch</name>
    <name type="synonym">Erythrura gouldiae</name>
    <dbReference type="NCBI Taxonomy" id="44316"/>
    <lineage>
        <taxon>Eukaryota</taxon>
        <taxon>Metazoa</taxon>
        <taxon>Chordata</taxon>
        <taxon>Craniata</taxon>
        <taxon>Vertebrata</taxon>
        <taxon>Euteleostomi</taxon>
        <taxon>Archelosauria</taxon>
        <taxon>Archosauria</taxon>
        <taxon>Dinosauria</taxon>
        <taxon>Saurischia</taxon>
        <taxon>Theropoda</taxon>
        <taxon>Coelurosauria</taxon>
        <taxon>Aves</taxon>
        <taxon>Neognathae</taxon>
        <taxon>Neoaves</taxon>
        <taxon>Telluraves</taxon>
        <taxon>Australaves</taxon>
        <taxon>Passeriformes</taxon>
        <taxon>Passeroidea</taxon>
        <taxon>Passeridae</taxon>
        <taxon>Chloebia</taxon>
    </lineage>
</organism>
<evidence type="ECO:0000256" key="2">
    <source>
        <dbReference type="SAM" id="MobiDB-lite"/>
    </source>
</evidence>
<accession>A0A3L8RRQ9</accession>
<keyword evidence="4" id="KW-1185">Reference proteome</keyword>
<sequence>MSPHSLQFLEVALSEPGVGIPQSLIVGDIDGSPCERCGSERGRMEPQTPGMGSGAELGHWDSQSQDIGIARTLLKDRNRPVADSDLETGLVQPEQGEWGEPGAGLGSVGMEDSEGLG</sequence>
<name>A0A3L8RRQ9_CHLGU</name>
<feature type="region of interest" description="Disordered" evidence="2">
    <location>
        <begin position="77"/>
        <end position="117"/>
    </location>
</feature>
<keyword evidence="1" id="KW-0325">Glycoprotein</keyword>
<evidence type="ECO:0000313" key="3">
    <source>
        <dbReference type="EMBL" id="RLV82431.1"/>
    </source>
</evidence>
<dbReference type="SUPFAM" id="SSF54452">
    <property type="entry name" value="MHC antigen-recognition domain"/>
    <property type="match status" value="1"/>
</dbReference>
<dbReference type="Gene3D" id="3.30.500.10">
    <property type="entry name" value="MHC class I-like antigen recognition-like"/>
    <property type="match status" value="1"/>
</dbReference>
<comment type="caution">
    <text evidence="3">The sequence shown here is derived from an EMBL/GenBank/DDBJ whole genome shotgun (WGS) entry which is preliminary data.</text>
</comment>
<proteinExistence type="predicted"/>
<evidence type="ECO:0000256" key="1">
    <source>
        <dbReference type="ARBA" id="ARBA00023180"/>
    </source>
</evidence>
<evidence type="ECO:0000313" key="4">
    <source>
        <dbReference type="Proteomes" id="UP000276834"/>
    </source>
</evidence>
<gene>
    <name evidence="3" type="ORF">DV515_00016655</name>
</gene>
<dbReference type="InterPro" id="IPR011162">
    <property type="entry name" value="MHC_I/II-like_Ag-recog"/>
</dbReference>
<dbReference type="Proteomes" id="UP000276834">
    <property type="component" value="Unassembled WGS sequence"/>
</dbReference>
<dbReference type="AlphaFoldDB" id="A0A3L8RRQ9"/>
<dbReference type="InterPro" id="IPR037055">
    <property type="entry name" value="MHC_I-like_Ag-recog_sf"/>
</dbReference>
<protein>
    <submittedName>
        <fullName evidence="3">Uncharacterized protein</fullName>
    </submittedName>
</protein>
<dbReference type="OrthoDB" id="8936120at2759"/>
<dbReference type="EMBL" id="QUSF01000387">
    <property type="protein sequence ID" value="RLV82431.1"/>
    <property type="molecule type" value="Genomic_DNA"/>
</dbReference>
<feature type="region of interest" description="Disordered" evidence="2">
    <location>
        <begin position="36"/>
        <end position="60"/>
    </location>
</feature>